<keyword evidence="2" id="KW-1185">Reference proteome</keyword>
<dbReference type="Proteomes" id="UP001314205">
    <property type="component" value="Unassembled WGS sequence"/>
</dbReference>
<dbReference type="AlphaFoldDB" id="A0AAV1KT92"/>
<dbReference type="SUPFAM" id="SSF53098">
    <property type="entry name" value="Ribonuclease H-like"/>
    <property type="match status" value="1"/>
</dbReference>
<evidence type="ECO:0000313" key="2">
    <source>
        <dbReference type="Proteomes" id="UP001314205"/>
    </source>
</evidence>
<comment type="caution">
    <text evidence="1">The sequence shown here is derived from an EMBL/GenBank/DDBJ whole genome shotgun (WGS) entry which is preliminary data.</text>
</comment>
<proteinExistence type="predicted"/>
<dbReference type="EMBL" id="CAVLGL010000080">
    <property type="protein sequence ID" value="CAK1586251.1"/>
    <property type="molecule type" value="Genomic_DNA"/>
</dbReference>
<dbReference type="PANTHER" id="PTHR45749:SF23">
    <property type="entry name" value="ZINC FINGER MYM-TYPE PROTEIN 1-LIKE"/>
    <property type="match status" value="1"/>
</dbReference>
<dbReference type="InterPro" id="IPR012337">
    <property type="entry name" value="RNaseH-like_sf"/>
</dbReference>
<reference evidence="1 2" key="1">
    <citation type="submission" date="2023-11" db="EMBL/GenBank/DDBJ databases">
        <authorList>
            <person name="Hedman E."/>
            <person name="Englund M."/>
            <person name="Stromberg M."/>
            <person name="Nyberg Akerstrom W."/>
            <person name="Nylinder S."/>
            <person name="Jareborg N."/>
            <person name="Kallberg Y."/>
            <person name="Kronander E."/>
        </authorList>
    </citation>
    <scope>NUCLEOTIDE SEQUENCE [LARGE SCALE GENOMIC DNA]</scope>
</reference>
<evidence type="ECO:0000313" key="1">
    <source>
        <dbReference type="EMBL" id="CAK1586251.1"/>
    </source>
</evidence>
<gene>
    <name evidence="1" type="ORF">PARMNEM_LOCUS7232</name>
</gene>
<name>A0AAV1KT92_9NEOP</name>
<protein>
    <submittedName>
        <fullName evidence="1">Uncharacterized protein</fullName>
    </submittedName>
</protein>
<sequence>MSGQYSGLQARLKEINQYAEYIPCSGHSLNLVGVRAAECNLQITSFFSLLQKLYAFFSLSTYRWQKLVKSLKEKKILESLSDTRWSARADAVSTIHDSHSEVLDTLDDTW</sequence>
<accession>A0AAV1KT92</accession>
<organism evidence="1 2">
    <name type="scientific">Parnassius mnemosyne</name>
    <name type="common">clouded apollo</name>
    <dbReference type="NCBI Taxonomy" id="213953"/>
    <lineage>
        <taxon>Eukaryota</taxon>
        <taxon>Metazoa</taxon>
        <taxon>Ecdysozoa</taxon>
        <taxon>Arthropoda</taxon>
        <taxon>Hexapoda</taxon>
        <taxon>Insecta</taxon>
        <taxon>Pterygota</taxon>
        <taxon>Neoptera</taxon>
        <taxon>Endopterygota</taxon>
        <taxon>Lepidoptera</taxon>
        <taxon>Glossata</taxon>
        <taxon>Ditrysia</taxon>
        <taxon>Papilionoidea</taxon>
        <taxon>Papilionidae</taxon>
        <taxon>Parnassiinae</taxon>
        <taxon>Parnassini</taxon>
        <taxon>Parnassius</taxon>
        <taxon>Driopa</taxon>
    </lineage>
</organism>
<dbReference type="PANTHER" id="PTHR45749">
    <property type="match status" value="1"/>
</dbReference>